<proteinExistence type="inferred from homology"/>
<dbReference type="PANTHER" id="PTHR43976">
    <property type="entry name" value="SHORT CHAIN DEHYDROGENASE"/>
    <property type="match status" value="1"/>
</dbReference>
<evidence type="ECO:0000313" key="6">
    <source>
        <dbReference type="Proteomes" id="UP001163255"/>
    </source>
</evidence>
<name>A0ABY6GQF5_9GAMM</name>
<reference evidence="5" key="1">
    <citation type="submission" date="2022-10" db="EMBL/GenBank/DDBJ databases">
        <title>Completed Genome Sequence of two octocoral isolated bacterium, Endozoicomonas euniceicola EF212T and Endozoicomonas gorgoniicola PS125T.</title>
        <authorList>
            <person name="Chiou Y.-J."/>
            <person name="Chen Y.-H."/>
        </authorList>
    </citation>
    <scope>NUCLEOTIDE SEQUENCE</scope>
    <source>
        <strain evidence="5">EF212</strain>
    </source>
</reference>
<dbReference type="InterPro" id="IPR036291">
    <property type="entry name" value="NAD(P)-bd_dom_sf"/>
</dbReference>
<evidence type="ECO:0000256" key="4">
    <source>
        <dbReference type="SAM" id="SignalP"/>
    </source>
</evidence>
<feature type="signal peptide" evidence="4">
    <location>
        <begin position="1"/>
        <end position="20"/>
    </location>
</feature>
<keyword evidence="2" id="KW-0560">Oxidoreductase</keyword>
<dbReference type="EMBL" id="CP103300">
    <property type="protein sequence ID" value="UYM14977.1"/>
    <property type="molecule type" value="Genomic_DNA"/>
</dbReference>
<dbReference type="PANTHER" id="PTHR43976:SF16">
    <property type="entry name" value="SHORT-CHAIN DEHYDROGENASE_REDUCTASE FAMILY PROTEIN"/>
    <property type="match status" value="1"/>
</dbReference>
<evidence type="ECO:0000313" key="5">
    <source>
        <dbReference type="EMBL" id="UYM14977.1"/>
    </source>
</evidence>
<dbReference type="InterPro" id="IPR002347">
    <property type="entry name" value="SDR_fam"/>
</dbReference>
<keyword evidence="4" id="KW-0732">Signal</keyword>
<accession>A0ABY6GQF5</accession>
<keyword evidence="6" id="KW-1185">Reference proteome</keyword>
<comment type="similarity">
    <text evidence="1 3">Belongs to the short-chain dehydrogenases/reductases (SDR) family.</text>
</comment>
<feature type="chain" id="PRO_5045071679" evidence="4">
    <location>
        <begin position="21"/>
        <end position="320"/>
    </location>
</feature>
<evidence type="ECO:0000256" key="2">
    <source>
        <dbReference type="ARBA" id="ARBA00023002"/>
    </source>
</evidence>
<protein>
    <submittedName>
        <fullName evidence="5">SDR family NAD(P)-dependent oxidoreductase</fullName>
    </submittedName>
</protein>
<dbReference type="Gene3D" id="3.40.50.720">
    <property type="entry name" value="NAD(P)-binding Rossmann-like Domain"/>
    <property type="match status" value="1"/>
</dbReference>
<dbReference type="Pfam" id="PF00106">
    <property type="entry name" value="adh_short"/>
    <property type="match status" value="1"/>
</dbReference>
<sequence>MKMRFWLLGLLLLGSFLQSGVTTKVTPKVAPKVAPKVVVVTGASSGIGKSLVEKLAISEGYRVYGTTRQSDLVGDYKGYSLVKMDPGNTESVDAAIKMIGDRESGVDVLVNSASYLVVGSVESVEPDQLLDMFNVNVVGYARVTRAVLPYMRKHQSGLIVNISSSQAFEPRGLMESYSASRSAIEAMSLGQSSYLEDYGVRVVVFEPGATNTGIGKSAVIGSATVRGDSAGAQTGSLKRMMVDRLAQGASPEIVARRIINVIGDEMPDFRIPVDSKVFERARFVYRNPDGNGLREKLRRNYLNFLKIWGQAQISLKATSG</sequence>
<dbReference type="InterPro" id="IPR051911">
    <property type="entry name" value="SDR_oxidoreductase"/>
</dbReference>
<evidence type="ECO:0000256" key="1">
    <source>
        <dbReference type="ARBA" id="ARBA00006484"/>
    </source>
</evidence>
<organism evidence="5 6">
    <name type="scientific">Endozoicomonas euniceicola</name>
    <dbReference type="NCBI Taxonomy" id="1234143"/>
    <lineage>
        <taxon>Bacteria</taxon>
        <taxon>Pseudomonadati</taxon>
        <taxon>Pseudomonadota</taxon>
        <taxon>Gammaproteobacteria</taxon>
        <taxon>Oceanospirillales</taxon>
        <taxon>Endozoicomonadaceae</taxon>
        <taxon>Endozoicomonas</taxon>
    </lineage>
</organism>
<gene>
    <name evidence="5" type="ORF">NX720_19175</name>
</gene>
<dbReference type="RefSeq" id="WP_262596755.1">
    <property type="nucleotide sequence ID" value="NZ_CP103300.1"/>
</dbReference>
<dbReference type="PRINTS" id="PR00081">
    <property type="entry name" value="GDHRDH"/>
</dbReference>
<dbReference type="PRINTS" id="PR00080">
    <property type="entry name" value="SDRFAMILY"/>
</dbReference>
<dbReference type="Proteomes" id="UP001163255">
    <property type="component" value="Chromosome"/>
</dbReference>
<dbReference type="SUPFAM" id="SSF51735">
    <property type="entry name" value="NAD(P)-binding Rossmann-fold domains"/>
    <property type="match status" value="1"/>
</dbReference>
<evidence type="ECO:0000256" key="3">
    <source>
        <dbReference type="RuleBase" id="RU000363"/>
    </source>
</evidence>